<dbReference type="AlphaFoldDB" id="A0A4Q9MWJ1"/>
<dbReference type="OrthoDB" id="2752721at2759"/>
<dbReference type="Proteomes" id="UP000292957">
    <property type="component" value="Unassembled WGS sequence"/>
</dbReference>
<sequence length="545" mass="60904">MVPHPLAEVQDVLYSIFSYLDSDLQVADNDDVSSELQSDAARSARHTLALLARVHRNFTWPAVTVLWKYLPSDRPLQILAGVHGIAQLLSTHTGEGCETGSCSSICGTGALKPETHMGWKRFQEYASLVRQIVVDPLVHGNLSISPPGLLNDSIWHQLTTSVLGCTPILPRLEAVVIKGAVDDDRSFDMGALSLTNPGIHKLIIDFTYPQPLPTVRRQRIQEVLQSAFAVCFSSTPNVEKLTIRSVLPLLDWKSLPISHVRLCQLKVNTLTSDPTDLLHLISLPNLEELSCRVAFQTAVYLEPFRFRKLHTLFVSGSWHSIRDNFLAHVDAPQLRALSIQTGKFPRGAEQMPQWSSQYLRTVPAAFPSITDFSWLCSQMKWVGGAVDTRATLAELLEPLAPLRMLRRFSVRFSGPTVVPYSSSDFEWIADTWPDLEAFTFVLDAIIATRDINIETVASFARRCARLRSLRIPQMIFKSTSDTIVDIHSQIPPTLRDLVIDNLFWQMEHEGVDMDEKEPLATLSLSFPSANVSLGRITHLPQLSTT</sequence>
<dbReference type="EMBL" id="ML143402">
    <property type="protein sequence ID" value="TBU31042.1"/>
    <property type="molecule type" value="Genomic_DNA"/>
</dbReference>
<protein>
    <recommendedName>
        <fullName evidence="2">F-box domain-containing protein</fullName>
    </recommendedName>
</protein>
<organism evidence="1">
    <name type="scientific">Dichomitus squalens</name>
    <dbReference type="NCBI Taxonomy" id="114155"/>
    <lineage>
        <taxon>Eukaryota</taxon>
        <taxon>Fungi</taxon>
        <taxon>Dikarya</taxon>
        <taxon>Basidiomycota</taxon>
        <taxon>Agaricomycotina</taxon>
        <taxon>Agaricomycetes</taxon>
        <taxon>Polyporales</taxon>
        <taxon>Polyporaceae</taxon>
        <taxon>Dichomitus</taxon>
    </lineage>
</organism>
<dbReference type="InterPro" id="IPR032675">
    <property type="entry name" value="LRR_dom_sf"/>
</dbReference>
<name>A0A4Q9MWJ1_9APHY</name>
<dbReference type="SUPFAM" id="SSF52047">
    <property type="entry name" value="RNI-like"/>
    <property type="match status" value="1"/>
</dbReference>
<dbReference type="Gene3D" id="3.80.10.10">
    <property type="entry name" value="Ribonuclease Inhibitor"/>
    <property type="match status" value="1"/>
</dbReference>
<evidence type="ECO:0008006" key="2">
    <source>
        <dbReference type="Google" id="ProtNLM"/>
    </source>
</evidence>
<accession>A0A4Q9MWJ1</accession>
<reference evidence="1" key="1">
    <citation type="submission" date="2019-01" db="EMBL/GenBank/DDBJ databases">
        <title>Draft genome sequences of three monokaryotic isolates of the white-rot basidiomycete fungus Dichomitus squalens.</title>
        <authorList>
            <consortium name="DOE Joint Genome Institute"/>
            <person name="Lopez S.C."/>
            <person name="Andreopoulos B."/>
            <person name="Pangilinan J."/>
            <person name="Lipzen A."/>
            <person name="Riley R."/>
            <person name="Ahrendt S."/>
            <person name="Ng V."/>
            <person name="Barry K."/>
            <person name="Daum C."/>
            <person name="Grigoriev I.V."/>
            <person name="Hilden K.S."/>
            <person name="Makela M.R."/>
            <person name="de Vries R.P."/>
        </authorList>
    </citation>
    <scope>NUCLEOTIDE SEQUENCE [LARGE SCALE GENOMIC DNA]</scope>
    <source>
        <strain evidence="1">OM18370.1</strain>
    </source>
</reference>
<gene>
    <name evidence="1" type="ORF">BD311DRAFT_786859</name>
</gene>
<evidence type="ECO:0000313" key="1">
    <source>
        <dbReference type="EMBL" id="TBU31042.1"/>
    </source>
</evidence>
<proteinExistence type="predicted"/>